<keyword evidence="1 3" id="KW-0378">Hydrolase</keyword>
<dbReference type="Pfam" id="PF01764">
    <property type="entry name" value="Lipase_3"/>
    <property type="match status" value="1"/>
</dbReference>
<organism evidence="3 4">
    <name type="scientific">Lithospermum erythrorhizon</name>
    <name type="common">Purple gromwell</name>
    <name type="synonym">Lithospermum officinale var. erythrorhizon</name>
    <dbReference type="NCBI Taxonomy" id="34254"/>
    <lineage>
        <taxon>Eukaryota</taxon>
        <taxon>Viridiplantae</taxon>
        <taxon>Streptophyta</taxon>
        <taxon>Embryophyta</taxon>
        <taxon>Tracheophyta</taxon>
        <taxon>Spermatophyta</taxon>
        <taxon>Magnoliopsida</taxon>
        <taxon>eudicotyledons</taxon>
        <taxon>Gunneridae</taxon>
        <taxon>Pentapetalae</taxon>
        <taxon>asterids</taxon>
        <taxon>lamiids</taxon>
        <taxon>Boraginales</taxon>
        <taxon>Boraginaceae</taxon>
        <taxon>Boraginoideae</taxon>
        <taxon>Lithospermeae</taxon>
        <taxon>Lithospermum</taxon>
    </lineage>
</organism>
<reference evidence="3 4" key="1">
    <citation type="submission" date="2024-01" db="EMBL/GenBank/DDBJ databases">
        <title>The complete chloroplast genome sequence of Lithospermum erythrorhizon: insights into the phylogenetic relationship among Boraginaceae species and the maternal lineages of purple gromwells.</title>
        <authorList>
            <person name="Okada T."/>
            <person name="Watanabe K."/>
        </authorList>
    </citation>
    <scope>NUCLEOTIDE SEQUENCE [LARGE SCALE GENOMIC DNA]</scope>
</reference>
<dbReference type="GO" id="GO:0004806">
    <property type="term" value="F:triacylglycerol lipase activity"/>
    <property type="evidence" value="ECO:0007669"/>
    <property type="project" value="InterPro"/>
</dbReference>
<evidence type="ECO:0000313" key="3">
    <source>
        <dbReference type="EMBL" id="GAA0158113.1"/>
    </source>
</evidence>
<dbReference type="PANTHER" id="PTHR46086:SF17">
    <property type="entry name" value="ALPHA_BETA-HYDROLASES SUPERFAMILY PROTEIN"/>
    <property type="match status" value="1"/>
</dbReference>
<dbReference type="InterPro" id="IPR002921">
    <property type="entry name" value="Fungal_lipase-type"/>
</dbReference>
<dbReference type="GO" id="GO:0006629">
    <property type="term" value="P:lipid metabolic process"/>
    <property type="evidence" value="ECO:0007669"/>
    <property type="project" value="InterPro"/>
</dbReference>
<dbReference type="SUPFAM" id="SSF53474">
    <property type="entry name" value="alpha/beta-Hydrolases"/>
    <property type="match status" value="1"/>
</dbReference>
<protein>
    <submittedName>
        <fullName evidence="3">Hydrolase</fullName>
    </submittedName>
</protein>
<evidence type="ECO:0000256" key="1">
    <source>
        <dbReference type="ARBA" id="ARBA00022801"/>
    </source>
</evidence>
<evidence type="ECO:0000313" key="4">
    <source>
        <dbReference type="Proteomes" id="UP001454036"/>
    </source>
</evidence>
<dbReference type="Gene3D" id="3.40.50.1820">
    <property type="entry name" value="alpha/beta hydrolase"/>
    <property type="match status" value="1"/>
</dbReference>
<gene>
    <name evidence="3" type="ORF">LIER_15220</name>
</gene>
<dbReference type="Proteomes" id="UP001454036">
    <property type="component" value="Unassembled WGS sequence"/>
</dbReference>
<evidence type="ECO:0000259" key="2">
    <source>
        <dbReference type="Pfam" id="PF01764"/>
    </source>
</evidence>
<dbReference type="EMBL" id="BAABME010003264">
    <property type="protein sequence ID" value="GAA0158113.1"/>
    <property type="molecule type" value="Genomic_DNA"/>
</dbReference>
<feature type="domain" description="Fungal lipase-type" evidence="2">
    <location>
        <begin position="207"/>
        <end position="369"/>
    </location>
</feature>
<dbReference type="CDD" id="cd00519">
    <property type="entry name" value="Lipase_3"/>
    <property type="match status" value="1"/>
</dbReference>
<dbReference type="AlphaFoldDB" id="A0AAV3Q4C0"/>
<accession>A0AAV3Q4C0</accession>
<proteinExistence type="predicted"/>
<comment type="caution">
    <text evidence="3">The sequence shown here is derived from an EMBL/GenBank/DDBJ whole genome shotgun (WGS) entry which is preliminary data.</text>
</comment>
<dbReference type="InterPro" id="IPR029058">
    <property type="entry name" value="AB_hydrolase_fold"/>
</dbReference>
<keyword evidence="4" id="KW-1185">Reference proteome</keyword>
<dbReference type="PANTHER" id="PTHR46086">
    <property type="entry name" value="ALPHA/BETA-HYDROLASES SUPERFAMILY PROTEIN"/>
    <property type="match status" value="1"/>
</dbReference>
<name>A0AAV3Q4C0_LITER</name>
<dbReference type="InterPro" id="IPR044819">
    <property type="entry name" value="OBL-like"/>
</dbReference>
<sequence>MEMVEGNQTSNKYLILMPEKASILEIFLIPFTSDIESKEFLDAFEVKEKILERKGIIFLSMIVRKFFGIMSDRMLSAGSKIEKWINLLSSDESLAKLIANYFRDNLVMPNPESARFTSIIGSVDTRVELANNIKPGDKRYFPALSALASKLAYENKAFIKATVQDRWKMEFVDLGTDGIDFWNEYQQRGSTQGFMLHDKTMNNNMIIVSFRGTEPFHPDSWSTDFDISFYKFHKGMGYVHSGFMKALGLQIGDTWPKIIKEDNNNNNHKLAYYTIRDKLKTIFKTNTRAKFILTGHSLGAALAVLFPAVLALHNEDTLLERLEAVYTFGQPRVGNEKFGNFMMEKFRQFDVKYYRFVYNNDIIPRVPFDNSTFMYKHFGTCIYYNSAYEGKIVEEAPEENCSLSSLITTRVDGVWELTRSFVLPYTFGEDYKESCLLKVLRVTGILVPEFVNHGTQDYINALQLGNDDIFDCVSSSCI</sequence>